<dbReference type="EMBL" id="JAATVY010000004">
    <property type="protein sequence ID" value="NJC69963.1"/>
    <property type="molecule type" value="Genomic_DNA"/>
</dbReference>
<protein>
    <submittedName>
        <fullName evidence="2">Alpha/beta hydrolase</fullName>
    </submittedName>
</protein>
<dbReference type="Gene3D" id="3.40.50.1820">
    <property type="entry name" value="alpha/beta hydrolase"/>
    <property type="match status" value="1"/>
</dbReference>
<name>A0ABX0XVY1_9ACTN</name>
<dbReference type="InterPro" id="IPR050471">
    <property type="entry name" value="AB_hydrolase"/>
</dbReference>
<sequence>MPTIRVNGFDMYYEVVGDGAPVVCLTGWGTGAGHGFAAYPRRLTENYQVIYYDHRGLGRSRGGLDREPSTELYAEDVAHLLDHLGVGPAHVFGRGGLGGCIAQRLAVQRPDLVASAILGQSWAYADATLDAQFVALATLRRLSFEDFQRACAWLCYTPEYFEEHHRELLGPHGAWTDIKDAGDAHLALIEASRTHDSRDDLHTISCPTLVIQAGHPDWITGPRLGEEITKRLPAAELLYLPDAPHAVSTHPASWVRYTETLMDFLARTKGASR</sequence>
<dbReference type="Proteomes" id="UP000722989">
    <property type="component" value="Unassembled WGS sequence"/>
</dbReference>
<keyword evidence="3" id="KW-1185">Reference proteome</keyword>
<dbReference type="InterPro" id="IPR029058">
    <property type="entry name" value="AB_hydrolase_fold"/>
</dbReference>
<dbReference type="RefSeq" id="WP_167924821.1">
    <property type="nucleotide sequence ID" value="NZ_JAATVY010000004.1"/>
</dbReference>
<feature type="domain" description="AB hydrolase-1" evidence="1">
    <location>
        <begin position="21"/>
        <end position="246"/>
    </location>
</feature>
<dbReference type="PANTHER" id="PTHR43433">
    <property type="entry name" value="HYDROLASE, ALPHA/BETA FOLD FAMILY PROTEIN"/>
    <property type="match status" value="1"/>
</dbReference>
<comment type="caution">
    <text evidence="2">The sequence shown here is derived from an EMBL/GenBank/DDBJ whole genome shotgun (WGS) entry which is preliminary data.</text>
</comment>
<evidence type="ECO:0000313" key="3">
    <source>
        <dbReference type="Proteomes" id="UP000722989"/>
    </source>
</evidence>
<dbReference type="SUPFAM" id="SSF53474">
    <property type="entry name" value="alpha/beta-Hydrolases"/>
    <property type="match status" value="1"/>
</dbReference>
<proteinExistence type="predicted"/>
<accession>A0ABX0XVY1</accession>
<gene>
    <name evidence="2" type="ORF">HC031_09590</name>
</gene>
<dbReference type="InterPro" id="IPR000073">
    <property type="entry name" value="AB_hydrolase_1"/>
</dbReference>
<dbReference type="PANTHER" id="PTHR43433:SF5">
    <property type="entry name" value="AB HYDROLASE-1 DOMAIN-CONTAINING PROTEIN"/>
    <property type="match status" value="1"/>
</dbReference>
<keyword evidence="2" id="KW-0378">Hydrolase</keyword>
<organism evidence="2 3">
    <name type="scientific">Planosporangium thailandense</name>
    <dbReference type="NCBI Taxonomy" id="765197"/>
    <lineage>
        <taxon>Bacteria</taxon>
        <taxon>Bacillati</taxon>
        <taxon>Actinomycetota</taxon>
        <taxon>Actinomycetes</taxon>
        <taxon>Micromonosporales</taxon>
        <taxon>Micromonosporaceae</taxon>
        <taxon>Planosporangium</taxon>
    </lineage>
</organism>
<dbReference type="Pfam" id="PF00561">
    <property type="entry name" value="Abhydrolase_1"/>
    <property type="match status" value="1"/>
</dbReference>
<reference evidence="2 3" key="1">
    <citation type="submission" date="2020-03" db="EMBL/GenBank/DDBJ databases">
        <title>WGS of the type strain of Planosporangium spp.</title>
        <authorList>
            <person name="Thawai C."/>
        </authorList>
    </citation>
    <scope>NUCLEOTIDE SEQUENCE [LARGE SCALE GENOMIC DNA]</scope>
    <source>
        <strain evidence="2 3">TBRC 5610</strain>
    </source>
</reference>
<evidence type="ECO:0000313" key="2">
    <source>
        <dbReference type="EMBL" id="NJC69963.1"/>
    </source>
</evidence>
<evidence type="ECO:0000259" key="1">
    <source>
        <dbReference type="Pfam" id="PF00561"/>
    </source>
</evidence>
<dbReference type="GO" id="GO:0016787">
    <property type="term" value="F:hydrolase activity"/>
    <property type="evidence" value="ECO:0007669"/>
    <property type="project" value="UniProtKB-KW"/>
</dbReference>